<evidence type="ECO:0000313" key="2">
    <source>
        <dbReference type="Proteomes" id="UP000838756"/>
    </source>
</evidence>
<dbReference type="Proteomes" id="UP000838756">
    <property type="component" value="Unassembled WGS sequence"/>
</dbReference>
<reference evidence="1" key="1">
    <citation type="submission" date="2022-03" db="EMBL/GenBank/DDBJ databases">
        <authorList>
            <person name="Lindestad O."/>
        </authorList>
    </citation>
    <scope>NUCLEOTIDE SEQUENCE</scope>
</reference>
<organism evidence="1 2">
    <name type="scientific">Pararge aegeria aegeria</name>
    <dbReference type="NCBI Taxonomy" id="348720"/>
    <lineage>
        <taxon>Eukaryota</taxon>
        <taxon>Metazoa</taxon>
        <taxon>Ecdysozoa</taxon>
        <taxon>Arthropoda</taxon>
        <taxon>Hexapoda</taxon>
        <taxon>Insecta</taxon>
        <taxon>Pterygota</taxon>
        <taxon>Neoptera</taxon>
        <taxon>Endopterygota</taxon>
        <taxon>Lepidoptera</taxon>
        <taxon>Glossata</taxon>
        <taxon>Ditrysia</taxon>
        <taxon>Papilionoidea</taxon>
        <taxon>Nymphalidae</taxon>
        <taxon>Satyrinae</taxon>
        <taxon>Satyrini</taxon>
        <taxon>Parargina</taxon>
        <taxon>Pararge</taxon>
    </lineage>
</organism>
<sequence>MLSIKRLPALSPSRIQSNLHFQLKNGLIERQISKHYHSNLLSLCKSVSALHSLTRKSRHPQLQHFNAEFKAACSLLQRSDLPGLNLFHNNSNIRNLHTSSTYYNQNENKDKIQRNIGHHL</sequence>
<evidence type="ECO:0000313" key="1">
    <source>
        <dbReference type="EMBL" id="CAH2216666.1"/>
    </source>
</evidence>
<protein>
    <submittedName>
        <fullName evidence="1">Jg25675 protein</fullName>
    </submittedName>
</protein>
<dbReference type="EMBL" id="CAKXAJ010016270">
    <property type="protein sequence ID" value="CAH2216666.1"/>
    <property type="molecule type" value="Genomic_DNA"/>
</dbReference>
<keyword evidence="2" id="KW-1185">Reference proteome</keyword>
<proteinExistence type="predicted"/>
<name>A0A8S4QPG2_9NEOP</name>
<accession>A0A8S4QPG2</accession>
<gene>
    <name evidence="1" type="primary">jg25675</name>
    <name evidence="1" type="ORF">PAEG_LOCUS4632</name>
</gene>
<dbReference type="AlphaFoldDB" id="A0A8S4QPG2"/>
<comment type="caution">
    <text evidence="1">The sequence shown here is derived from an EMBL/GenBank/DDBJ whole genome shotgun (WGS) entry which is preliminary data.</text>
</comment>